<keyword evidence="4" id="KW-1185">Reference proteome</keyword>
<sequence>MAKKKFQGRALLPGKLEGKALVSTVPFNTSNSYIKNMFGGETETAPCTDAANKDLYQKDLKGAIICTTQTVGSTLGGCVLMGMSDIGVGPQAMLFAWPIDSVSSAGLFMNDIWYDRRIITVDKLGDEFLESVKSGDPIAIYEDGTVEVG</sequence>
<gene>
    <name evidence="3" type="ORF">Mag101_08940</name>
</gene>
<evidence type="ECO:0000259" key="2">
    <source>
        <dbReference type="Pfam" id="PF01989"/>
    </source>
</evidence>
<evidence type="ECO:0000313" key="3">
    <source>
        <dbReference type="EMBL" id="AQQ67749.1"/>
    </source>
</evidence>
<organism evidence="3 4">
    <name type="scientific">Microbulbifer agarilyticus</name>
    <dbReference type="NCBI Taxonomy" id="260552"/>
    <lineage>
        <taxon>Bacteria</taxon>
        <taxon>Pseudomonadati</taxon>
        <taxon>Pseudomonadota</taxon>
        <taxon>Gammaproteobacteria</taxon>
        <taxon>Cellvibrionales</taxon>
        <taxon>Microbulbiferaceae</taxon>
        <taxon>Microbulbifer</taxon>
    </lineage>
</organism>
<dbReference type="GO" id="GO:0016829">
    <property type="term" value="F:lyase activity"/>
    <property type="evidence" value="ECO:0007669"/>
    <property type="project" value="UniProtKB-KW"/>
</dbReference>
<dbReference type="Proteomes" id="UP000188219">
    <property type="component" value="Chromosome"/>
</dbReference>
<dbReference type="OrthoDB" id="9815264at2"/>
<proteinExistence type="predicted"/>
<reference evidence="3" key="1">
    <citation type="submission" date="2017-02" db="EMBL/GenBank/DDBJ databases">
        <title>Genome of Microbulbifer agarilyticus GP101.</title>
        <authorList>
            <person name="Jung J."/>
            <person name="Bae S.S."/>
            <person name="Baek K."/>
        </authorList>
    </citation>
    <scope>NUCLEOTIDE SEQUENCE [LARGE SCALE GENOMIC DNA]</scope>
    <source>
        <strain evidence="3">GP101</strain>
    </source>
</reference>
<feature type="domain" description="Phosphomevalonate dehydratase small subunit-like" evidence="2">
    <location>
        <begin position="38"/>
        <end position="112"/>
    </location>
</feature>
<dbReference type="Pfam" id="PF01989">
    <property type="entry name" value="AcnX_swivel_put"/>
    <property type="match status" value="1"/>
</dbReference>
<dbReference type="AlphaFoldDB" id="A0A1Q2M521"/>
<dbReference type="EMBL" id="CP019650">
    <property type="protein sequence ID" value="AQQ67749.1"/>
    <property type="molecule type" value="Genomic_DNA"/>
</dbReference>
<evidence type="ECO:0000313" key="4">
    <source>
        <dbReference type="Proteomes" id="UP000188219"/>
    </source>
</evidence>
<evidence type="ECO:0000256" key="1">
    <source>
        <dbReference type="ARBA" id="ARBA00023239"/>
    </source>
</evidence>
<dbReference type="RefSeq" id="WP_077403678.1">
    <property type="nucleotide sequence ID" value="NZ_CP019650.1"/>
</dbReference>
<dbReference type="Gene3D" id="3.50.30.10">
    <property type="entry name" value="Phosphohistidine domain"/>
    <property type="match status" value="1"/>
</dbReference>
<dbReference type="STRING" id="260552.Mag101_08940"/>
<protein>
    <recommendedName>
        <fullName evidence="2">Phosphomevalonate dehydratase small subunit-like domain-containing protein</fullName>
    </recommendedName>
</protein>
<dbReference type="SUPFAM" id="SSF52016">
    <property type="entry name" value="LeuD/IlvD-like"/>
    <property type="match status" value="1"/>
</dbReference>
<dbReference type="KEGG" id="maga:Mag101_08940"/>
<keyword evidence="1" id="KW-0456">Lyase</keyword>
<accession>A0A1Q2M521</accession>
<name>A0A1Q2M521_9GAMM</name>
<dbReference type="InterPro" id="IPR002840">
    <property type="entry name" value="PMDh-S-like_dom"/>
</dbReference>